<evidence type="ECO:0000256" key="3">
    <source>
        <dbReference type="ARBA" id="ARBA00018111"/>
    </source>
</evidence>
<proteinExistence type="inferred from homology"/>
<evidence type="ECO:0000313" key="10">
    <source>
        <dbReference type="Proteomes" id="UP001606303"/>
    </source>
</evidence>
<feature type="domain" description="RecX third three-helical" evidence="8">
    <location>
        <begin position="137"/>
        <end position="181"/>
    </location>
</feature>
<evidence type="ECO:0000259" key="8">
    <source>
        <dbReference type="Pfam" id="PF21981"/>
    </source>
</evidence>
<feature type="compositionally biased region" description="Acidic residues" evidence="6">
    <location>
        <begin position="58"/>
        <end position="74"/>
    </location>
</feature>
<dbReference type="EMBL" id="JBIGIB010000003">
    <property type="protein sequence ID" value="MFG6467296.1"/>
    <property type="molecule type" value="Genomic_DNA"/>
</dbReference>
<evidence type="ECO:0000256" key="4">
    <source>
        <dbReference type="ARBA" id="ARBA00022490"/>
    </source>
</evidence>
<dbReference type="Pfam" id="PF02631">
    <property type="entry name" value="RecX_HTH2"/>
    <property type="match status" value="1"/>
</dbReference>
<dbReference type="Pfam" id="PF21981">
    <property type="entry name" value="RecX_HTH3"/>
    <property type="match status" value="1"/>
</dbReference>
<dbReference type="PANTHER" id="PTHR33602">
    <property type="entry name" value="REGULATORY PROTEIN RECX FAMILY PROTEIN"/>
    <property type="match status" value="1"/>
</dbReference>
<feature type="region of interest" description="Disordered" evidence="6">
    <location>
        <begin position="48"/>
        <end position="74"/>
    </location>
</feature>
<gene>
    <name evidence="5" type="primary">recX</name>
    <name evidence="9" type="ORF">ACG01O_11805</name>
</gene>
<dbReference type="InterPro" id="IPR003783">
    <property type="entry name" value="Regulatory_RecX"/>
</dbReference>
<dbReference type="HAMAP" id="MF_01114">
    <property type="entry name" value="RecX"/>
    <property type="match status" value="1"/>
</dbReference>
<dbReference type="PANTHER" id="PTHR33602:SF1">
    <property type="entry name" value="REGULATORY PROTEIN RECX FAMILY PROTEIN"/>
    <property type="match status" value="1"/>
</dbReference>
<comment type="caution">
    <text evidence="9">The sequence shown here is derived from an EMBL/GenBank/DDBJ whole genome shotgun (WGS) entry which is preliminary data.</text>
</comment>
<reference evidence="9 10" key="1">
    <citation type="submission" date="2024-08" db="EMBL/GenBank/DDBJ databases">
        <authorList>
            <person name="Lu H."/>
        </authorList>
    </citation>
    <scope>NUCLEOTIDE SEQUENCE [LARGE SCALE GENOMIC DNA]</scope>
    <source>
        <strain evidence="9 10">BYS87W</strain>
    </source>
</reference>
<dbReference type="InterPro" id="IPR053925">
    <property type="entry name" value="RecX_HTH_3rd"/>
</dbReference>
<sequence>MSRPPLSLKARAIALLAQREHSRLELRRKLLAIERRARALAAAAAAAAEASHLAPPDDTADLGDDAGDAEDAEDAECTVDALLDTLSRDGYLSESRFIESRVHLRAQRFGAQRIQQELAQHGLKLDADQAADLKASEQARAREVWLRRFGPEPDRDAAAQAKQTRFLLARGFSPDVVRRLLRSPASLD</sequence>
<dbReference type="InterPro" id="IPR036388">
    <property type="entry name" value="WH-like_DNA-bd_sf"/>
</dbReference>
<comment type="function">
    <text evidence="5">Modulates RecA activity.</text>
</comment>
<evidence type="ECO:0000256" key="5">
    <source>
        <dbReference type="HAMAP-Rule" id="MF_01114"/>
    </source>
</evidence>
<evidence type="ECO:0000313" key="9">
    <source>
        <dbReference type="EMBL" id="MFG6467296.1"/>
    </source>
</evidence>
<dbReference type="InterPro" id="IPR053924">
    <property type="entry name" value="RecX_HTH_2nd"/>
</dbReference>
<comment type="similarity">
    <text evidence="2 5">Belongs to the RecX family.</text>
</comment>
<name>A0ABW7GZA2_9BURK</name>
<evidence type="ECO:0000256" key="6">
    <source>
        <dbReference type="SAM" id="MobiDB-lite"/>
    </source>
</evidence>
<keyword evidence="4 5" id="KW-0963">Cytoplasm</keyword>
<dbReference type="Gene3D" id="1.10.10.10">
    <property type="entry name" value="Winged helix-like DNA-binding domain superfamily/Winged helix DNA-binding domain"/>
    <property type="match status" value="3"/>
</dbReference>
<keyword evidence="10" id="KW-1185">Reference proteome</keyword>
<comment type="subcellular location">
    <subcellularLocation>
        <location evidence="1 5">Cytoplasm</location>
    </subcellularLocation>
</comment>
<feature type="domain" description="RecX second three-helical" evidence="7">
    <location>
        <begin position="93"/>
        <end position="123"/>
    </location>
</feature>
<accession>A0ABW7GZA2</accession>
<organism evidence="9 10">
    <name type="scientific">Pelomonas baiyunensis</name>
    <dbReference type="NCBI Taxonomy" id="3299026"/>
    <lineage>
        <taxon>Bacteria</taxon>
        <taxon>Pseudomonadati</taxon>
        <taxon>Pseudomonadota</taxon>
        <taxon>Betaproteobacteria</taxon>
        <taxon>Burkholderiales</taxon>
        <taxon>Sphaerotilaceae</taxon>
        <taxon>Roseateles</taxon>
    </lineage>
</organism>
<dbReference type="RefSeq" id="WP_394384750.1">
    <property type="nucleotide sequence ID" value="NZ_JBIGIB010000003.1"/>
</dbReference>
<feature type="compositionally biased region" description="Low complexity" evidence="6">
    <location>
        <begin position="48"/>
        <end position="57"/>
    </location>
</feature>
<protein>
    <recommendedName>
        <fullName evidence="3 5">Regulatory protein RecX</fullName>
    </recommendedName>
</protein>
<dbReference type="Proteomes" id="UP001606303">
    <property type="component" value="Unassembled WGS sequence"/>
</dbReference>
<evidence type="ECO:0000259" key="7">
    <source>
        <dbReference type="Pfam" id="PF02631"/>
    </source>
</evidence>
<evidence type="ECO:0000256" key="2">
    <source>
        <dbReference type="ARBA" id="ARBA00009695"/>
    </source>
</evidence>
<evidence type="ECO:0000256" key="1">
    <source>
        <dbReference type="ARBA" id="ARBA00004496"/>
    </source>
</evidence>